<dbReference type="Proteomes" id="UP000319175">
    <property type="component" value="Unassembled WGS sequence"/>
</dbReference>
<sequence>MKYYSALYFLFLLLFTDGLAQNQFQDFLRPSDSLNIQRRNAVVISEGIAITGALVGLNQLWYKDYEKSGFHFKNDNASWLQMDKAGHVYSSYHIGRFGAELLDWSGVSKKDQLIYGATTGFVFLTAVEVLDGYSSEWGFSWGDAAANASGTLLYVSQELLWDEQRIVPKFSFHRTPYARARPEVLGASFSEEILKDYNGQTYWLSANIHSFFKESKVPKWLNLAVGYGGEGMITANDELVNTIFLPEKQRTRQFYLSLDVDLTKINTNSHFLKTLFSVFNSIKVPAPTIEFRELGGIKWHFIYF</sequence>
<dbReference type="OrthoDB" id="9803535at2"/>
<dbReference type="RefSeq" id="WP_140002305.1">
    <property type="nucleotide sequence ID" value="NZ_VFJE01000056.1"/>
</dbReference>
<evidence type="ECO:0000313" key="1">
    <source>
        <dbReference type="EMBL" id="TPD65803.1"/>
    </source>
</evidence>
<keyword evidence="2" id="KW-1185">Reference proteome</keyword>
<proteinExistence type="predicted"/>
<reference evidence="1 2" key="2">
    <citation type="submission" date="2019-06" db="EMBL/GenBank/DDBJ databases">
        <authorList>
            <person name="Seo Y."/>
        </authorList>
    </citation>
    <scope>NUCLEOTIDE SEQUENCE [LARGE SCALE GENOMIC DNA]</scope>
    <source>
        <strain evidence="1 2">MaA-Y11</strain>
    </source>
</reference>
<dbReference type="EMBL" id="VFJE01000056">
    <property type="protein sequence ID" value="TPD65803.1"/>
    <property type="molecule type" value="Genomic_DNA"/>
</dbReference>
<comment type="caution">
    <text evidence="1">The sequence shown here is derived from an EMBL/GenBank/DDBJ whole genome shotgun (WGS) entry which is preliminary data.</text>
</comment>
<name>A0A501PZE5_9FLAO</name>
<protein>
    <submittedName>
        <fullName evidence="1">DUF2279 domain-containing protein</fullName>
    </submittedName>
</protein>
<organism evidence="1 2">
    <name type="scientific">Flavobacterium microcysteis</name>
    <dbReference type="NCBI Taxonomy" id="2596891"/>
    <lineage>
        <taxon>Bacteria</taxon>
        <taxon>Pseudomonadati</taxon>
        <taxon>Bacteroidota</taxon>
        <taxon>Flavobacteriia</taxon>
        <taxon>Flavobacteriales</taxon>
        <taxon>Flavobacteriaceae</taxon>
        <taxon>Flavobacterium</taxon>
    </lineage>
</organism>
<dbReference type="Pfam" id="PF10043">
    <property type="entry name" value="DUF2279"/>
    <property type="match status" value="1"/>
</dbReference>
<reference evidence="1 2" key="1">
    <citation type="submission" date="2019-06" db="EMBL/GenBank/DDBJ databases">
        <title>Flavobacterium sp. MaA-Y11 from geoumgang.</title>
        <authorList>
            <person name="Jeong S."/>
        </authorList>
    </citation>
    <scope>NUCLEOTIDE SEQUENCE [LARGE SCALE GENOMIC DNA]</scope>
    <source>
        <strain evidence="1 2">MaA-Y11</strain>
    </source>
</reference>
<accession>A0A501PZE5</accession>
<evidence type="ECO:0000313" key="2">
    <source>
        <dbReference type="Proteomes" id="UP000319175"/>
    </source>
</evidence>
<dbReference type="AlphaFoldDB" id="A0A501PZE5"/>
<gene>
    <name evidence="1" type="ORF">FJA49_16610</name>
</gene>
<dbReference type="InterPro" id="IPR018736">
    <property type="entry name" value="DUF2279_periplasmic_lipo"/>
</dbReference>